<evidence type="ECO:0000313" key="1">
    <source>
        <dbReference type="EMBL" id="KST68273.1"/>
    </source>
</evidence>
<organism evidence="1 2">
    <name type="scientific">Mastigocoleus testarum BC008</name>
    <dbReference type="NCBI Taxonomy" id="371196"/>
    <lineage>
        <taxon>Bacteria</taxon>
        <taxon>Bacillati</taxon>
        <taxon>Cyanobacteriota</taxon>
        <taxon>Cyanophyceae</taxon>
        <taxon>Nostocales</taxon>
        <taxon>Hapalosiphonaceae</taxon>
        <taxon>Mastigocoleus</taxon>
    </lineage>
</organism>
<proteinExistence type="predicted"/>
<name>A0A0V7ZV78_9CYAN</name>
<dbReference type="RefSeq" id="WP_036268430.1">
    <property type="nucleotide sequence ID" value="NZ_LMTZ01000071.1"/>
</dbReference>
<dbReference type="Proteomes" id="UP000053372">
    <property type="component" value="Unassembled WGS sequence"/>
</dbReference>
<dbReference type="EMBL" id="LMTZ01000071">
    <property type="protein sequence ID" value="KST68273.1"/>
    <property type="molecule type" value="Genomic_DNA"/>
</dbReference>
<keyword evidence="2" id="KW-1185">Reference proteome</keyword>
<dbReference type="InterPro" id="IPR029058">
    <property type="entry name" value="AB_hydrolase_fold"/>
</dbReference>
<comment type="caution">
    <text evidence="1">The sequence shown here is derived from an EMBL/GenBank/DDBJ whole genome shotgun (WGS) entry which is preliminary data.</text>
</comment>
<dbReference type="Pfam" id="PF02089">
    <property type="entry name" value="Palm_thioest"/>
    <property type="match status" value="1"/>
</dbReference>
<evidence type="ECO:0000313" key="2">
    <source>
        <dbReference type="Proteomes" id="UP000053372"/>
    </source>
</evidence>
<dbReference type="AlphaFoldDB" id="A0A0V7ZV78"/>
<dbReference type="Gene3D" id="3.40.50.1820">
    <property type="entry name" value="alpha/beta hydrolase"/>
    <property type="match status" value="1"/>
</dbReference>
<accession>A0A0V7ZV78</accession>
<protein>
    <submittedName>
        <fullName evidence="1">Lipase</fullName>
    </submittedName>
</protein>
<reference evidence="1 2" key="1">
    <citation type="journal article" date="2015" name="Genome Announc.">
        <title>Draft Genome of the Euendolithic (true boring) Cyanobacterium Mastigocoleus testarum strain BC008.</title>
        <authorList>
            <person name="Guida B.S."/>
            <person name="Garcia-Pichel F."/>
        </authorList>
    </citation>
    <scope>NUCLEOTIDE SEQUENCE [LARGE SCALE GENOMIC DNA]</scope>
    <source>
        <strain evidence="1 2">BC008</strain>
    </source>
</reference>
<gene>
    <name evidence="1" type="ORF">BC008_00500</name>
</gene>
<dbReference type="OrthoDB" id="452945at2"/>
<sequence length="498" mass="57383">MQNSHSQQLPIIYVCGYASTQQDVESRVSDPFYGFNTGSAHIRVGDQGIPKKFFFESPLIRLMTDYEYRPILDYQQFIDGEFENRDAQYLSERVKKLKDPLKSIWIYRFYDVTSESFGSSNPVRLEIEQIADGLKKLITHVKQATKANKVYLVAYSMGGLICRSLIQKVYPENNEKAEDHVDKFFTYGTPHGGINSQIAGAFVEQLTNFLEWNNIDDFNPQRMFKYFTPAKQLNNPAQSNSDEFKPQSLEGTFPVDRVFSLIGTNAKDYELGLGISQRLVGLQSDGLVQIDKAYVKGSHRAYIYRTHGGRYGMVNSESGFENLQRFLFGNIKAKISLINVDKELLNREDTFYQMEVRFSIRGLPVAIHEQIIEHNSPINIEMEDLQKKHIPLFTAFFMSDRSATGDDTCRYLLHMCFHSFSKRQDWLFNEHIENMPIWSDRLLVDTKMIDGKQTASYGWRSVDSEPKHKFTNEIPLPGNGKKELGQQAAIHLDISQWK</sequence>
<dbReference type="SUPFAM" id="SSF53474">
    <property type="entry name" value="alpha/beta-Hydrolases"/>
    <property type="match status" value="1"/>
</dbReference>